<dbReference type="Proteomes" id="UP000823485">
    <property type="component" value="Unassembled WGS sequence"/>
</dbReference>
<sequence length="153" mass="17189">MAVKFRLYSVCRSAALILLYPIIWKKCLPIMDIWNVDDVVLKIRVAILAQEDGIESAARFPLNMLGDLPDETKLAIENAPIGKCHRSNYGGSVFHRLKNSNRRAGIMLETGHCYVLENGVFGLHINDYHGHSMNICKLVGNRSFLISGKHLLN</sequence>
<proteinExistence type="predicted"/>
<protein>
    <submittedName>
        <fullName evidence="1">Uncharacterized protein</fullName>
    </submittedName>
</protein>
<name>A0ABS2R4I0_9BACI</name>
<dbReference type="RefSeq" id="WP_139345716.1">
    <property type="nucleotide sequence ID" value="NZ_JAFBFH010000005.1"/>
</dbReference>
<evidence type="ECO:0000313" key="2">
    <source>
        <dbReference type="Proteomes" id="UP000823485"/>
    </source>
</evidence>
<gene>
    <name evidence="1" type="ORF">JOC94_001051</name>
</gene>
<evidence type="ECO:0000313" key="1">
    <source>
        <dbReference type="EMBL" id="MBM7714079.1"/>
    </source>
</evidence>
<reference evidence="1 2" key="1">
    <citation type="submission" date="2021-01" db="EMBL/GenBank/DDBJ databases">
        <title>Genomic Encyclopedia of Type Strains, Phase IV (KMG-IV): sequencing the most valuable type-strain genomes for metagenomic binning, comparative biology and taxonomic classification.</title>
        <authorList>
            <person name="Goeker M."/>
        </authorList>
    </citation>
    <scope>NUCLEOTIDE SEQUENCE [LARGE SCALE GENOMIC DNA]</scope>
    <source>
        <strain evidence="1 2">DSM 105453</strain>
    </source>
</reference>
<keyword evidence="2" id="KW-1185">Reference proteome</keyword>
<comment type="caution">
    <text evidence="1">The sequence shown here is derived from an EMBL/GenBank/DDBJ whole genome shotgun (WGS) entry which is preliminary data.</text>
</comment>
<accession>A0ABS2R4I0</accession>
<organism evidence="1 2">
    <name type="scientific">Siminovitchia thermophila</name>
    <dbReference type="NCBI Taxonomy" id="1245522"/>
    <lineage>
        <taxon>Bacteria</taxon>
        <taxon>Bacillati</taxon>
        <taxon>Bacillota</taxon>
        <taxon>Bacilli</taxon>
        <taxon>Bacillales</taxon>
        <taxon>Bacillaceae</taxon>
        <taxon>Siminovitchia</taxon>
    </lineage>
</organism>
<dbReference type="EMBL" id="JAFBFH010000005">
    <property type="protein sequence ID" value="MBM7714079.1"/>
    <property type="molecule type" value="Genomic_DNA"/>
</dbReference>